<proteinExistence type="inferred from homology"/>
<comment type="function">
    <text evidence="8">Catalyzes the phospholipid dependent N-acylation of the N-terminal cysteine of apolipoprotein, the last step in lipoprotein maturation.</text>
</comment>
<dbReference type="PANTHER" id="PTHR38686">
    <property type="entry name" value="APOLIPOPROTEIN N-ACYLTRANSFERASE"/>
    <property type="match status" value="1"/>
</dbReference>
<dbReference type="EMBL" id="JBHUOF010000016">
    <property type="protein sequence ID" value="MFD2800454.1"/>
    <property type="molecule type" value="Genomic_DNA"/>
</dbReference>
<evidence type="ECO:0000256" key="4">
    <source>
        <dbReference type="ARBA" id="ARBA00022692"/>
    </source>
</evidence>
<dbReference type="Gene3D" id="3.60.110.10">
    <property type="entry name" value="Carbon-nitrogen hydrolase"/>
    <property type="match status" value="1"/>
</dbReference>
<feature type="transmembrane region" description="Helical" evidence="8">
    <location>
        <begin position="171"/>
        <end position="197"/>
    </location>
</feature>
<feature type="transmembrane region" description="Helical" evidence="8">
    <location>
        <begin position="25"/>
        <end position="47"/>
    </location>
</feature>
<feature type="region of interest" description="Disordered" evidence="9">
    <location>
        <begin position="1"/>
        <end position="20"/>
    </location>
</feature>
<evidence type="ECO:0000313" key="11">
    <source>
        <dbReference type="EMBL" id="MFD2800454.1"/>
    </source>
</evidence>
<dbReference type="InterPro" id="IPR045378">
    <property type="entry name" value="LNT_N"/>
</dbReference>
<feature type="domain" description="CN hydrolase" evidence="10">
    <location>
        <begin position="239"/>
        <end position="491"/>
    </location>
</feature>
<evidence type="ECO:0000256" key="7">
    <source>
        <dbReference type="ARBA" id="ARBA00023315"/>
    </source>
</evidence>
<dbReference type="PANTHER" id="PTHR38686:SF1">
    <property type="entry name" value="APOLIPOPROTEIN N-ACYLTRANSFERASE"/>
    <property type="match status" value="1"/>
</dbReference>
<dbReference type="CDD" id="cd07571">
    <property type="entry name" value="ALP_N-acyl_transferase"/>
    <property type="match status" value="1"/>
</dbReference>
<keyword evidence="7 8" id="KW-0012">Acyltransferase</keyword>
<dbReference type="GO" id="GO:0016746">
    <property type="term" value="F:acyltransferase activity"/>
    <property type="evidence" value="ECO:0007669"/>
    <property type="project" value="UniProtKB-KW"/>
</dbReference>
<name>A0ABW5W902_9PSEU</name>
<dbReference type="Pfam" id="PF00795">
    <property type="entry name" value="CN_hydrolase"/>
    <property type="match status" value="1"/>
</dbReference>
<evidence type="ECO:0000256" key="1">
    <source>
        <dbReference type="ARBA" id="ARBA00004651"/>
    </source>
</evidence>
<feature type="transmembrane region" description="Helical" evidence="8">
    <location>
        <begin position="209"/>
        <end position="230"/>
    </location>
</feature>
<evidence type="ECO:0000259" key="10">
    <source>
        <dbReference type="PROSITE" id="PS50263"/>
    </source>
</evidence>
<feature type="transmembrane region" description="Helical" evidence="8">
    <location>
        <begin position="108"/>
        <end position="127"/>
    </location>
</feature>
<dbReference type="SUPFAM" id="SSF56317">
    <property type="entry name" value="Carbon-nitrogen hydrolase"/>
    <property type="match status" value="1"/>
</dbReference>
<evidence type="ECO:0000256" key="3">
    <source>
        <dbReference type="ARBA" id="ARBA00022679"/>
    </source>
</evidence>
<comment type="catalytic activity">
    <reaction evidence="8">
        <text>N-terminal S-1,2-diacyl-sn-glyceryl-L-cysteinyl-[lipoprotein] + a glycerophospholipid = N-acyl-S-1,2-diacyl-sn-glyceryl-L-cysteinyl-[lipoprotein] + a 2-acyl-sn-glycero-3-phospholipid + H(+)</text>
        <dbReference type="Rhea" id="RHEA:48228"/>
        <dbReference type="Rhea" id="RHEA-COMP:14681"/>
        <dbReference type="Rhea" id="RHEA-COMP:14684"/>
        <dbReference type="ChEBI" id="CHEBI:15378"/>
        <dbReference type="ChEBI" id="CHEBI:136912"/>
        <dbReference type="ChEBI" id="CHEBI:140656"/>
        <dbReference type="ChEBI" id="CHEBI:140657"/>
        <dbReference type="ChEBI" id="CHEBI:140660"/>
        <dbReference type="EC" id="2.3.1.269"/>
    </reaction>
</comment>
<accession>A0ABW5W902</accession>
<protein>
    <recommendedName>
        <fullName evidence="8">Apolipoprotein N-acyltransferase</fullName>
        <shortName evidence="8">ALP N-acyltransferase</shortName>
        <ecNumber evidence="8">2.3.1.269</ecNumber>
    </recommendedName>
</protein>
<feature type="transmembrane region" description="Helical" evidence="8">
    <location>
        <begin position="77"/>
        <end position="96"/>
    </location>
</feature>
<dbReference type="EC" id="2.3.1.269" evidence="8"/>
<reference evidence="12" key="1">
    <citation type="journal article" date="2019" name="Int. J. Syst. Evol. Microbiol.">
        <title>The Global Catalogue of Microorganisms (GCM) 10K type strain sequencing project: providing services to taxonomists for standard genome sequencing and annotation.</title>
        <authorList>
            <consortium name="The Broad Institute Genomics Platform"/>
            <consortium name="The Broad Institute Genome Sequencing Center for Infectious Disease"/>
            <person name="Wu L."/>
            <person name="Ma J."/>
        </authorList>
    </citation>
    <scope>NUCLEOTIDE SEQUENCE [LARGE SCALE GENOMIC DNA]</scope>
    <source>
        <strain evidence="12">IBRC-M 10906</strain>
    </source>
</reference>
<keyword evidence="3 8" id="KW-0808">Transferase</keyword>
<evidence type="ECO:0000256" key="2">
    <source>
        <dbReference type="ARBA" id="ARBA00022475"/>
    </source>
</evidence>
<organism evidence="11 12">
    <name type="scientific">Prauserella oleivorans</name>
    <dbReference type="NCBI Taxonomy" id="1478153"/>
    <lineage>
        <taxon>Bacteria</taxon>
        <taxon>Bacillati</taxon>
        <taxon>Actinomycetota</taxon>
        <taxon>Actinomycetes</taxon>
        <taxon>Pseudonocardiales</taxon>
        <taxon>Pseudonocardiaceae</taxon>
        <taxon>Prauserella</taxon>
    </lineage>
</organism>
<keyword evidence="12" id="KW-1185">Reference proteome</keyword>
<feature type="transmembrane region" description="Helical" evidence="8">
    <location>
        <begin position="134"/>
        <end position="151"/>
    </location>
</feature>
<dbReference type="InterPro" id="IPR003010">
    <property type="entry name" value="C-N_Hydrolase"/>
</dbReference>
<comment type="subcellular location">
    <subcellularLocation>
        <location evidence="1 8">Cell membrane</location>
        <topology evidence="1 8">Multi-pass membrane protein</topology>
    </subcellularLocation>
</comment>
<evidence type="ECO:0000256" key="5">
    <source>
        <dbReference type="ARBA" id="ARBA00022989"/>
    </source>
</evidence>
<dbReference type="InterPro" id="IPR004563">
    <property type="entry name" value="Apolipo_AcylTrfase"/>
</dbReference>
<feature type="transmembrane region" description="Helical" evidence="8">
    <location>
        <begin position="53"/>
        <end position="70"/>
    </location>
</feature>
<evidence type="ECO:0000256" key="9">
    <source>
        <dbReference type="SAM" id="MobiDB-lite"/>
    </source>
</evidence>
<dbReference type="RefSeq" id="WP_245992622.1">
    <property type="nucleotide sequence ID" value="NZ_JBHSAN010000021.1"/>
</dbReference>
<dbReference type="NCBIfam" id="TIGR00546">
    <property type="entry name" value="lnt"/>
    <property type="match status" value="1"/>
</dbReference>
<keyword evidence="2 8" id="KW-1003">Cell membrane</keyword>
<evidence type="ECO:0000256" key="8">
    <source>
        <dbReference type="HAMAP-Rule" id="MF_01148"/>
    </source>
</evidence>
<evidence type="ECO:0000313" key="12">
    <source>
        <dbReference type="Proteomes" id="UP001597478"/>
    </source>
</evidence>
<comment type="pathway">
    <text evidence="8">Protein modification; lipoprotein biosynthesis (N-acyl transfer).</text>
</comment>
<dbReference type="Proteomes" id="UP001597478">
    <property type="component" value="Unassembled WGS sequence"/>
</dbReference>
<evidence type="ECO:0000256" key="6">
    <source>
        <dbReference type="ARBA" id="ARBA00023136"/>
    </source>
</evidence>
<dbReference type="Pfam" id="PF20154">
    <property type="entry name" value="LNT_N"/>
    <property type="match status" value="1"/>
</dbReference>
<comment type="similarity">
    <text evidence="8">Belongs to the CN hydrolase family. Apolipoprotein N-acyltransferase subfamily.</text>
</comment>
<comment type="caution">
    <text evidence="11">The sequence shown here is derived from an EMBL/GenBank/DDBJ whole genome shotgun (WGS) entry which is preliminary data.</text>
</comment>
<dbReference type="HAMAP" id="MF_01148">
    <property type="entry name" value="Lnt"/>
    <property type="match status" value="1"/>
</dbReference>
<dbReference type="InterPro" id="IPR036526">
    <property type="entry name" value="C-N_Hydrolase_sf"/>
</dbReference>
<gene>
    <name evidence="8 11" type="primary">lnt</name>
    <name evidence="11" type="ORF">ACFS2C_13705</name>
</gene>
<dbReference type="PROSITE" id="PS50263">
    <property type="entry name" value="CN_HYDROLASE"/>
    <property type="match status" value="1"/>
</dbReference>
<keyword evidence="4 8" id="KW-0812">Transmembrane</keyword>
<keyword evidence="5 8" id="KW-1133">Transmembrane helix</keyword>
<keyword evidence="6 8" id="KW-0472">Membrane</keyword>
<sequence length="531" mass="56434">MTVQVDPEGATRSGRPSQRPRSVRVVRAATWLRLLAAVAGGAVLYVASPPRPLWWLAPVAFTLLVLAVYGRLGRRGFGYGVAFGVAYLLPLLRWLYDFLGVAFGVWPWLGLVVLEALFFGLMGVGMARVSRLPMAPVWMAAVVVAAEAVRSRVPYGGFPWGRVAFTQPEGVFLPLAAVGGAVLVGFAVALTGCGLAVLALRIRQAPRRWIAHAVVAVLPLVAGWVMVSLIETDAEVGTATVAVVQGNAPDAGIALLGQSATVRANHIAQADRLVDDVRAGRVPAPDLVILPESSNVFEAGRDDPDLDRIARELGVPVAVGGTAYGADGRASNRMILWSPQRGATEEYAKQQLVPFSEFVPLRAVAAAVTPFTDDPAGDMVSGDRPGVFDMGSARVGFAICYEVAYDYVLTEATRAGAQLLVVPTNNAWFGRTEMTYQQLAMARLRAVEHGRAVVVASTSGVSAIVQPDGRVTRSTGQFTAESMVERVPLRLSTTVATRFGSVPEWVVVSFAVVAVAVAFRRQVVTSHSPGK</sequence>